<dbReference type="VEuPathDB" id="VectorBase:LOC119164231"/>
<name>A0A9J6ED38_RHIMP</name>
<dbReference type="GO" id="GO:0006689">
    <property type="term" value="P:ganglioside catabolic process"/>
    <property type="evidence" value="ECO:0007669"/>
    <property type="project" value="InterPro"/>
</dbReference>
<dbReference type="PANTHER" id="PTHR17357:SF0">
    <property type="entry name" value="GANGLIOSIDE GM2 ACTIVATOR"/>
    <property type="match status" value="1"/>
</dbReference>
<dbReference type="Gene3D" id="2.70.220.10">
    <property type="entry name" value="Ganglioside GM2 activator"/>
    <property type="match status" value="1"/>
</dbReference>
<evidence type="ECO:0000256" key="2">
    <source>
        <dbReference type="SAM" id="MobiDB-lite"/>
    </source>
</evidence>
<dbReference type="GO" id="GO:0009898">
    <property type="term" value="C:cytoplasmic side of plasma membrane"/>
    <property type="evidence" value="ECO:0007669"/>
    <property type="project" value="TreeGrafter"/>
</dbReference>
<proteinExistence type="predicted"/>
<accession>A0A9J6ED38</accession>
<evidence type="ECO:0000256" key="1">
    <source>
        <dbReference type="ARBA" id="ARBA00022729"/>
    </source>
</evidence>
<feature type="region of interest" description="Disordered" evidence="2">
    <location>
        <begin position="136"/>
        <end position="226"/>
    </location>
</feature>
<protein>
    <submittedName>
        <fullName evidence="3">Uncharacterized protein</fullName>
    </submittedName>
</protein>
<keyword evidence="4" id="KW-1185">Reference proteome</keyword>
<organism evidence="3 4">
    <name type="scientific">Rhipicephalus microplus</name>
    <name type="common">Cattle tick</name>
    <name type="synonym">Boophilus microplus</name>
    <dbReference type="NCBI Taxonomy" id="6941"/>
    <lineage>
        <taxon>Eukaryota</taxon>
        <taxon>Metazoa</taxon>
        <taxon>Ecdysozoa</taxon>
        <taxon>Arthropoda</taxon>
        <taxon>Chelicerata</taxon>
        <taxon>Arachnida</taxon>
        <taxon>Acari</taxon>
        <taxon>Parasitiformes</taxon>
        <taxon>Ixodida</taxon>
        <taxon>Ixodoidea</taxon>
        <taxon>Ixodidae</taxon>
        <taxon>Rhipicephalinae</taxon>
        <taxon>Rhipicephalus</taxon>
        <taxon>Boophilus</taxon>
    </lineage>
</organism>
<dbReference type="SUPFAM" id="SSF63707">
    <property type="entry name" value="Ganglioside M2 (gm2) activator"/>
    <property type="match status" value="1"/>
</dbReference>
<feature type="region of interest" description="Disordered" evidence="2">
    <location>
        <begin position="244"/>
        <end position="282"/>
    </location>
</feature>
<dbReference type="Proteomes" id="UP000821866">
    <property type="component" value="Chromosome 3"/>
</dbReference>
<feature type="compositionally biased region" description="Polar residues" evidence="2">
    <location>
        <begin position="160"/>
        <end position="180"/>
    </location>
</feature>
<evidence type="ECO:0000313" key="4">
    <source>
        <dbReference type="Proteomes" id="UP000821866"/>
    </source>
</evidence>
<dbReference type="AlphaFoldDB" id="A0A9J6ED38"/>
<gene>
    <name evidence="3" type="ORF">HPB51_024019</name>
</gene>
<dbReference type="EMBL" id="JABSTU010000005">
    <property type="protein sequence ID" value="KAH8032242.1"/>
    <property type="molecule type" value="Genomic_DNA"/>
</dbReference>
<reference evidence="3" key="1">
    <citation type="journal article" date="2020" name="Cell">
        <title>Large-Scale Comparative Analyses of Tick Genomes Elucidate Their Genetic Diversity and Vector Capacities.</title>
        <authorList>
            <consortium name="Tick Genome and Microbiome Consortium (TIGMIC)"/>
            <person name="Jia N."/>
            <person name="Wang J."/>
            <person name="Shi W."/>
            <person name="Du L."/>
            <person name="Sun Y."/>
            <person name="Zhan W."/>
            <person name="Jiang J.F."/>
            <person name="Wang Q."/>
            <person name="Zhang B."/>
            <person name="Ji P."/>
            <person name="Bell-Sakyi L."/>
            <person name="Cui X.M."/>
            <person name="Yuan T.T."/>
            <person name="Jiang B.G."/>
            <person name="Yang W.F."/>
            <person name="Lam T.T."/>
            <person name="Chang Q.C."/>
            <person name="Ding S.J."/>
            <person name="Wang X.J."/>
            <person name="Zhu J.G."/>
            <person name="Ruan X.D."/>
            <person name="Zhao L."/>
            <person name="Wei J.T."/>
            <person name="Ye R.Z."/>
            <person name="Que T.C."/>
            <person name="Du C.H."/>
            <person name="Zhou Y.H."/>
            <person name="Cheng J.X."/>
            <person name="Dai P.F."/>
            <person name="Guo W.B."/>
            <person name="Han X.H."/>
            <person name="Huang E.J."/>
            <person name="Li L.F."/>
            <person name="Wei W."/>
            <person name="Gao Y.C."/>
            <person name="Liu J.Z."/>
            <person name="Shao H.Z."/>
            <person name="Wang X."/>
            <person name="Wang C.C."/>
            <person name="Yang T.C."/>
            <person name="Huo Q.B."/>
            <person name="Li W."/>
            <person name="Chen H.Y."/>
            <person name="Chen S.E."/>
            <person name="Zhou L.G."/>
            <person name="Ni X.B."/>
            <person name="Tian J.H."/>
            <person name="Sheng Y."/>
            <person name="Liu T."/>
            <person name="Pan Y.S."/>
            <person name="Xia L.Y."/>
            <person name="Li J."/>
            <person name="Zhao F."/>
            <person name="Cao W.C."/>
        </authorList>
    </citation>
    <scope>NUCLEOTIDE SEQUENCE</scope>
    <source>
        <strain evidence="3">Rmic-2018</strain>
    </source>
</reference>
<comment type="caution">
    <text evidence="3">The sequence shown here is derived from an EMBL/GenBank/DDBJ whole genome shotgun (WGS) entry which is preliminary data.</text>
</comment>
<dbReference type="PANTHER" id="PTHR17357">
    <property type="entry name" value="GM2 GANGLIOSIDE ACTIVATOR PROTEIN"/>
    <property type="match status" value="1"/>
</dbReference>
<dbReference type="InterPro" id="IPR036846">
    <property type="entry name" value="GM2-AP_sf"/>
</dbReference>
<evidence type="ECO:0000313" key="3">
    <source>
        <dbReference type="EMBL" id="KAH8032242.1"/>
    </source>
</evidence>
<feature type="region of interest" description="Disordered" evidence="2">
    <location>
        <begin position="1"/>
        <end position="26"/>
    </location>
</feature>
<keyword evidence="1" id="KW-0732">Signal</keyword>
<feature type="region of interest" description="Disordered" evidence="2">
    <location>
        <begin position="67"/>
        <end position="89"/>
    </location>
</feature>
<sequence>MLLRRTDDGGANRDSSGSRPGKEQRGSAGYFQQLFHAPNGNLFGVLSPLQQRSGRGCTMKPSFLCRQPAQQMGQRATRSRSGRRGGGSRCLKFHNFIPSESITSEKDDGSHDDVWKVHAECKLQEEHGTKQIMVSQWSVSSTDAPPSSSASFAQAAMESRNPSVNDATNEVDKTTSSQLASRLRAEVTRRQPPVSTCPPPASSPTNKATDVSGLNAGEASPHPQQQVQVTNQTGLVVTAVTSPPAAPVDEDASSSCCSEDAQSRTESAPASPVGAMDESADASGKQSEILYECLSKRHRRKPSQTRRVVPYRKYLSLLENDEAPSASHPLDLSMKTRARAMPNDSGATVSSIASCCLPPAFCRIVEIRGPAAGTVHQRARHLQKHPGDFRKPSQRSLIKQKLEDTFKQNGFLVKTKQVSDGDATFCKFRQLRKYTRYYLKSWHHHLPAEVHKLWKAEPSLVSLHNLSIEDAKVGRNMTIRYTGELHEVLQVTPITKFTMWNSNGMKMPCVQYMGSCTYKSCGGESDMERMVGEPWNNTCPIPPGVYSSKLVFFMHPVIKAVLANGTFNVRMEVTSGDRKVQCRLLDVHIEK</sequence>
<dbReference type="GO" id="GO:0008047">
    <property type="term" value="F:enzyme activator activity"/>
    <property type="evidence" value="ECO:0007669"/>
    <property type="project" value="InterPro"/>
</dbReference>
<feature type="compositionally biased region" description="Low complexity" evidence="2">
    <location>
        <begin position="138"/>
        <end position="159"/>
    </location>
</feature>
<reference evidence="3" key="2">
    <citation type="submission" date="2021-09" db="EMBL/GenBank/DDBJ databases">
        <authorList>
            <person name="Jia N."/>
            <person name="Wang J."/>
            <person name="Shi W."/>
            <person name="Du L."/>
            <person name="Sun Y."/>
            <person name="Zhan W."/>
            <person name="Jiang J."/>
            <person name="Wang Q."/>
            <person name="Zhang B."/>
            <person name="Ji P."/>
            <person name="Sakyi L.B."/>
            <person name="Cui X."/>
            <person name="Yuan T."/>
            <person name="Jiang B."/>
            <person name="Yang W."/>
            <person name="Lam T.T.-Y."/>
            <person name="Chang Q."/>
            <person name="Ding S."/>
            <person name="Wang X."/>
            <person name="Zhu J."/>
            <person name="Ruan X."/>
            <person name="Zhao L."/>
            <person name="Wei J."/>
            <person name="Que T."/>
            <person name="Du C."/>
            <person name="Cheng J."/>
            <person name="Dai P."/>
            <person name="Han X."/>
            <person name="Huang E."/>
            <person name="Gao Y."/>
            <person name="Liu J."/>
            <person name="Shao H."/>
            <person name="Ye R."/>
            <person name="Li L."/>
            <person name="Wei W."/>
            <person name="Wang X."/>
            <person name="Wang C."/>
            <person name="Huo Q."/>
            <person name="Li W."/>
            <person name="Guo W."/>
            <person name="Chen H."/>
            <person name="Chen S."/>
            <person name="Zhou L."/>
            <person name="Zhou L."/>
            <person name="Ni X."/>
            <person name="Tian J."/>
            <person name="Zhou Y."/>
            <person name="Sheng Y."/>
            <person name="Liu T."/>
            <person name="Pan Y."/>
            <person name="Xia L."/>
            <person name="Li J."/>
            <person name="Zhao F."/>
            <person name="Cao W."/>
        </authorList>
    </citation>
    <scope>NUCLEOTIDE SEQUENCE</scope>
    <source>
        <strain evidence="3">Rmic-2018</strain>
        <tissue evidence="3">Larvae</tissue>
    </source>
</reference>
<feature type="compositionally biased region" description="Basic and acidic residues" evidence="2">
    <location>
        <begin position="1"/>
        <end position="11"/>
    </location>
</feature>
<dbReference type="VEuPathDB" id="VectorBase:LOC119165730"/>
<dbReference type="InterPro" id="IPR028996">
    <property type="entry name" value="GM2-AP"/>
</dbReference>
<dbReference type="GO" id="GO:0005319">
    <property type="term" value="F:lipid transporter activity"/>
    <property type="evidence" value="ECO:0007669"/>
    <property type="project" value="TreeGrafter"/>
</dbReference>